<name>A4F3R6_9METZ</name>
<organism evidence="8">
    <name type="scientific">Lubomirskia baikalensis</name>
    <dbReference type="NCBI Taxonomy" id="289074"/>
    <lineage>
        <taxon>Eukaryota</taxon>
        <taxon>Metazoa</taxon>
        <taxon>Porifera</taxon>
        <taxon>Demospongiae</taxon>
        <taxon>Heteroscleromorpha</taxon>
        <taxon>Spongillida</taxon>
        <taxon>Lubomirskiidae</taxon>
        <taxon>Lubomirskia</taxon>
    </lineage>
</organism>
<dbReference type="GO" id="GO:0007157">
    <property type="term" value="P:heterophilic cell-cell adhesion via plasma membrane cell adhesion molecules"/>
    <property type="evidence" value="ECO:0007669"/>
    <property type="project" value="TreeGrafter"/>
</dbReference>
<feature type="domain" description="EGF-like" evidence="7">
    <location>
        <begin position="71"/>
        <end position="109"/>
    </location>
</feature>
<comment type="caution">
    <text evidence="5">Lacks conserved residue(s) required for the propagation of feature annotation.</text>
</comment>
<feature type="transmembrane region" description="Helical" evidence="6">
    <location>
        <begin position="124"/>
        <end position="144"/>
    </location>
</feature>
<dbReference type="GO" id="GO:0005886">
    <property type="term" value="C:plasma membrane"/>
    <property type="evidence" value="ECO:0007669"/>
    <property type="project" value="TreeGrafter"/>
</dbReference>
<feature type="disulfide bond" evidence="5">
    <location>
        <begin position="80"/>
        <end position="97"/>
    </location>
</feature>
<dbReference type="SUPFAM" id="SSF57196">
    <property type="entry name" value="EGF/Laminin"/>
    <property type="match status" value="2"/>
</dbReference>
<keyword evidence="6" id="KW-1133">Transmembrane helix</keyword>
<dbReference type="InterPro" id="IPR000742">
    <property type="entry name" value="EGF"/>
</dbReference>
<dbReference type="PANTHER" id="PTHR24049">
    <property type="entry name" value="CRUMBS FAMILY MEMBER"/>
    <property type="match status" value="1"/>
</dbReference>
<evidence type="ECO:0000256" key="1">
    <source>
        <dbReference type="ARBA" id="ARBA00022536"/>
    </source>
</evidence>
<evidence type="ECO:0000256" key="6">
    <source>
        <dbReference type="SAM" id="Phobius"/>
    </source>
</evidence>
<keyword evidence="6" id="KW-0812">Transmembrane</keyword>
<evidence type="ECO:0000256" key="3">
    <source>
        <dbReference type="ARBA" id="ARBA00022737"/>
    </source>
</evidence>
<keyword evidence="2" id="KW-0732">Signal</keyword>
<feature type="disulfide bond" evidence="5">
    <location>
        <begin position="50"/>
        <end position="59"/>
    </location>
</feature>
<keyword evidence="6" id="KW-0472">Membrane</keyword>
<protein>
    <submittedName>
        <fullName evidence="8">Epidermal growth factor (EGF)-like</fullName>
    </submittedName>
</protein>
<dbReference type="Pfam" id="PF00008">
    <property type="entry name" value="EGF"/>
    <property type="match status" value="1"/>
</dbReference>
<evidence type="ECO:0000256" key="4">
    <source>
        <dbReference type="ARBA" id="ARBA00023157"/>
    </source>
</evidence>
<dbReference type="PROSITE" id="PS00022">
    <property type="entry name" value="EGF_1"/>
    <property type="match status" value="2"/>
</dbReference>
<dbReference type="PROSITE" id="PS50026">
    <property type="entry name" value="EGF_3"/>
    <property type="match status" value="2"/>
</dbReference>
<reference evidence="8" key="2">
    <citation type="journal article" date="2008" name="Micron">
        <title>Regional and modular expression of morphogenetic factors in the demosponge Lubomirskia baicalensis.</title>
        <authorList>
            <person name="Wiens M."/>
            <person name="Belikov S.I."/>
            <person name="Kaluzhnaya O.V."/>
            <person name="Adell T."/>
            <person name="Schroder H.C."/>
            <person name="Perovic-Ottstadt S."/>
            <person name="Kaandorp J.A."/>
            <person name="Muller W.E."/>
        </authorList>
    </citation>
    <scope>NUCLEOTIDE SEQUENCE</scope>
</reference>
<keyword evidence="3" id="KW-0677">Repeat</keyword>
<keyword evidence="4 5" id="KW-1015">Disulfide bond</keyword>
<reference evidence="8" key="1">
    <citation type="submission" date="2006-02" db="EMBL/GenBank/DDBJ databases">
        <authorList>
            <person name="Mueller W.E.G."/>
        </authorList>
    </citation>
    <scope>NUCLEOTIDE SEQUENCE</scope>
</reference>
<sequence length="147" mass="15308">MGVNGIDSFTCQCPPTYEGTDCSTRVCPADYCLNGGTCTVTLGITFVCRCPIHTEGLRCEYVNEVTDFVIQAGACTGDYCKNGGTCIPGTNATAILCRCPPNTAGNQCELAGQVPAFDGVKTGLIIASSIGAALLIGVMGWVLFRYA</sequence>
<dbReference type="AlphaFoldDB" id="A4F3R6"/>
<feature type="domain" description="EGF-like" evidence="7">
    <location>
        <begin position="23"/>
        <end position="60"/>
    </location>
</feature>
<gene>
    <name evidence="8" type="primary">egfl</name>
</gene>
<dbReference type="EMBL" id="AM231310">
    <property type="protein sequence ID" value="CAJ77472.1"/>
    <property type="molecule type" value="mRNA"/>
</dbReference>
<dbReference type="SMART" id="SM00181">
    <property type="entry name" value="EGF"/>
    <property type="match status" value="2"/>
</dbReference>
<dbReference type="InterPro" id="IPR051022">
    <property type="entry name" value="Notch_Cell-Fate_Det"/>
</dbReference>
<feature type="disulfide bond" evidence="5">
    <location>
        <begin position="99"/>
        <end position="108"/>
    </location>
</feature>
<evidence type="ECO:0000313" key="8">
    <source>
        <dbReference type="EMBL" id="CAJ77472.1"/>
    </source>
</evidence>
<accession>A4F3R6</accession>
<dbReference type="GO" id="GO:0045197">
    <property type="term" value="P:establishment or maintenance of epithelial cell apical/basal polarity"/>
    <property type="evidence" value="ECO:0007669"/>
    <property type="project" value="TreeGrafter"/>
</dbReference>
<proteinExistence type="evidence at transcript level"/>
<dbReference type="PANTHER" id="PTHR24049:SF22">
    <property type="entry name" value="DROSOPHILA CRUMBS HOMOLOG"/>
    <property type="match status" value="1"/>
</dbReference>
<keyword evidence="1 5" id="KW-0245">EGF-like domain</keyword>
<evidence type="ECO:0000256" key="5">
    <source>
        <dbReference type="PROSITE-ProRule" id="PRU00076"/>
    </source>
</evidence>
<evidence type="ECO:0000259" key="7">
    <source>
        <dbReference type="PROSITE" id="PS50026"/>
    </source>
</evidence>
<dbReference type="Gene3D" id="2.10.25.10">
    <property type="entry name" value="Laminin"/>
    <property type="match status" value="3"/>
</dbReference>
<dbReference type="GO" id="GO:0032991">
    <property type="term" value="C:protein-containing complex"/>
    <property type="evidence" value="ECO:0007669"/>
    <property type="project" value="TreeGrafter"/>
</dbReference>
<evidence type="ECO:0000256" key="2">
    <source>
        <dbReference type="ARBA" id="ARBA00022729"/>
    </source>
</evidence>
<dbReference type="SMR" id="A4F3R6"/>